<dbReference type="EMBL" id="CP104013">
    <property type="protein sequence ID" value="UYP47550.1"/>
    <property type="molecule type" value="Genomic_DNA"/>
</dbReference>
<gene>
    <name evidence="1" type="ORF">NEF87_003835</name>
</gene>
<reference evidence="1" key="1">
    <citation type="submission" date="2022-09" db="EMBL/GenBank/DDBJ databases">
        <title>Actin cytoskeleton and complex cell architecture in an #Asgard archaeon.</title>
        <authorList>
            <person name="Ponce Toledo R.I."/>
            <person name="Schleper C."/>
            <person name="Rodrigues Oliveira T."/>
            <person name="Wollweber F."/>
            <person name="Xu J."/>
            <person name="Rittmann S."/>
            <person name="Klingl A."/>
            <person name="Pilhofer M."/>
        </authorList>
    </citation>
    <scope>NUCLEOTIDE SEQUENCE</scope>
    <source>
        <strain evidence="1">B-35</strain>
    </source>
</reference>
<proteinExistence type="predicted"/>
<protein>
    <submittedName>
        <fullName evidence="1">Uncharacterized protein</fullName>
    </submittedName>
</protein>
<dbReference type="Proteomes" id="UP001208689">
    <property type="component" value="Chromosome"/>
</dbReference>
<evidence type="ECO:0000313" key="1">
    <source>
        <dbReference type="EMBL" id="UYP47550.1"/>
    </source>
</evidence>
<name>A0ABY6HVM1_9ARCH</name>
<organism evidence="1 2">
    <name type="scientific">Candidatus Lokiarchaeum ossiferum</name>
    <dbReference type="NCBI Taxonomy" id="2951803"/>
    <lineage>
        <taxon>Archaea</taxon>
        <taxon>Promethearchaeati</taxon>
        <taxon>Promethearchaeota</taxon>
        <taxon>Promethearchaeia</taxon>
        <taxon>Promethearchaeales</taxon>
        <taxon>Promethearchaeaceae</taxon>
        <taxon>Candidatus Lokiarchaeum</taxon>
    </lineage>
</organism>
<accession>A0ABY6HVM1</accession>
<sequence length="234" mass="26960">MINSSLSPISISIDTLEHNVELVRQHLFKQMKSSLDIGSQLIHEEMSGISILLRPIVKAFYSKMVQKDLEHGTRKSINGTLKMTKQMVIDGVEPQSEEFYRRLEDKFPGYLKNDQTGRQCKQNHPNFTRLRENLKKTFEAQVLGIYPFLTIENDVKDYYELCRCAFPTANECKAILKDQTDHMIIGQNIIKEDLSILDIPSPAARAMIFRVLQKGFNAKIEEFNIAIDNIYNFA</sequence>
<evidence type="ECO:0000313" key="2">
    <source>
        <dbReference type="Proteomes" id="UP001208689"/>
    </source>
</evidence>
<keyword evidence="2" id="KW-1185">Reference proteome</keyword>